<protein>
    <submittedName>
        <fullName evidence="7">Sodium:calcium exchanger</fullName>
    </submittedName>
</protein>
<feature type="transmembrane region" description="Helical" evidence="5">
    <location>
        <begin position="260"/>
        <end position="282"/>
    </location>
</feature>
<dbReference type="InterPro" id="IPR044880">
    <property type="entry name" value="NCX_ion-bd_dom_sf"/>
</dbReference>
<evidence type="ECO:0000313" key="8">
    <source>
        <dbReference type="Proteomes" id="UP000636505"/>
    </source>
</evidence>
<dbReference type="GO" id="GO:0005262">
    <property type="term" value="F:calcium channel activity"/>
    <property type="evidence" value="ECO:0007669"/>
    <property type="project" value="TreeGrafter"/>
</dbReference>
<dbReference type="Gene3D" id="1.20.1420.30">
    <property type="entry name" value="NCX, central ion-binding region"/>
    <property type="match status" value="1"/>
</dbReference>
<reference evidence="7" key="1">
    <citation type="submission" date="2020-10" db="EMBL/GenBank/DDBJ databases">
        <authorList>
            <person name="Castelo-Branco R."/>
            <person name="Eusebio N."/>
            <person name="Adriana R."/>
            <person name="Vieira A."/>
            <person name="Brugerolle De Fraissinette N."/>
            <person name="Rezende De Castro R."/>
            <person name="Schneider M.P."/>
            <person name="Vasconcelos V."/>
            <person name="Leao P.N."/>
        </authorList>
    </citation>
    <scope>NUCLEOTIDE SEQUENCE</scope>
    <source>
        <strain evidence="7">LEGE 07310</strain>
    </source>
</reference>
<evidence type="ECO:0000313" key="7">
    <source>
        <dbReference type="EMBL" id="MBE9079779.1"/>
    </source>
</evidence>
<dbReference type="GO" id="GO:0006874">
    <property type="term" value="P:intracellular calcium ion homeostasis"/>
    <property type="evidence" value="ECO:0007669"/>
    <property type="project" value="TreeGrafter"/>
</dbReference>
<organism evidence="7 8">
    <name type="scientific">Vasconcelosia minhoensis LEGE 07310</name>
    <dbReference type="NCBI Taxonomy" id="915328"/>
    <lineage>
        <taxon>Bacteria</taxon>
        <taxon>Bacillati</taxon>
        <taxon>Cyanobacteriota</taxon>
        <taxon>Cyanophyceae</taxon>
        <taxon>Nodosilineales</taxon>
        <taxon>Cymatolegaceae</taxon>
        <taxon>Vasconcelosia</taxon>
        <taxon>Vasconcelosia minhoensis</taxon>
    </lineage>
</organism>
<dbReference type="Proteomes" id="UP000636505">
    <property type="component" value="Unassembled WGS sequence"/>
</dbReference>
<feature type="transmembrane region" description="Helical" evidence="5">
    <location>
        <begin position="288"/>
        <end position="308"/>
    </location>
</feature>
<dbReference type="EMBL" id="JADEXG010000067">
    <property type="protein sequence ID" value="MBE9079779.1"/>
    <property type="molecule type" value="Genomic_DNA"/>
</dbReference>
<dbReference type="PANTHER" id="PTHR10846:SF8">
    <property type="entry name" value="INNER MEMBRANE PROTEIN YRBG"/>
    <property type="match status" value="1"/>
</dbReference>
<evidence type="ECO:0000256" key="4">
    <source>
        <dbReference type="ARBA" id="ARBA00023136"/>
    </source>
</evidence>
<dbReference type="GO" id="GO:0008273">
    <property type="term" value="F:calcium, potassium:sodium antiporter activity"/>
    <property type="evidence" value="ECO:0007669"/>
    <property type="project" value="TreeGrafter"/>
</dbReference>
<evidence type="ECO:0000259" key="6">
    <source>
        <dbReference type="Pfam" id="PF01699"/>
    </source>
</evidence>
<keyword evidence="8" id="KW-1185">Reference proteome</keyword>
<evidence type="ECO:0000256" key="5">
    <source>
        <dbReference type="SAM" id="Phobius"/>
    </source>
</evidence>
<dbReference type="RefSeq" id="WP_193911074.1">
    <property type="nucleotide sequence ID" value="NZ_JADEXG010000067.1"/>
</dbReference>
<gene>
    <name evidence="7" type="ORF">IQ241_21205</name>
</gene>
<feature type="domain" description="Sodium/calcium exchanger membrane region" evidence="6">
    <location>
        <begin position="196"/>
        <end position="335"/>
    </location>
</feature>
<comment type="caution">
    <text evidence="7">The sequence shown here is derived from an EMBL/GenBank/DDBJ whole genome shotgun (WGS) entry which is preliminary data.</text>
</comment>
<feature type="transmembrane region" description="Helical" evidence="5">
    <location>
        <begin position="133"/>
        <end position="152"/>
    </location>
</feature>
<feature type="transmembrane region" description="Helical" evidence="5">
    <location>
        <begin position="320"/>
        <end position="340"/>
    </location>
</feature>
<name>A0A8J7AUY1_9CYAN</name>
<keyword evidence="3 5" id="KW-1133">Transmembrane helix</keyword>
<feature type="domain" description="Sodium/calcium exchanger membrane region" evidence="6">
    <location>
        <begin position="8"/>
        <end position="172"/>
    </location>
</feature>
<dbReference type="GO" id="GO:0005886">
    <property type="term" value="C:plasma membrane"/>
    <property type="evidence" value="ECO:0007669"/>
    <property type="project" value="TreeGrafter"/>
</dbReference>
<evidence type="ECO:0000256" key="1">
    <source>
        <dbReference type="ARBA" id="ARBA00004141"/>
    </source>
</evidence>
<proteinExistence type="predicted"/>
<evidence type="ECO:0000256" key="3">
    <source>
        <dbReference type="ARBA" id="ARBA00022989"/>
    </source>
</evidence>
<feature type="transmembrane region" description="Helical" evidence="5">
    <location>
        <begin position="69"/>
        <end position="92"/>
    </location>
</feature>
<feature type="transmembrane region" description="Helical" evidence="5">
    <location>
        <begin position="196"/>
        <end position="213"/>
    </location>
</feature>
<dbReference type="PANTHER" id="PTHR10846">
    <property type="entry name" value="SODIUM/POTASSIUM/CALCIUM EXCHANGER"/>
    <property type="match status" value="1"/>
</dbReference>
<dbReference type="AlphaFoldDB" id="A0A8J7AUY1"/>
<accession>A0A8J7AUY1</accession>
<dbReference type="Pfam" id="PF01699">
    <property type="entry name" value="Na_Ca_ex"/>
    <property type="match status" value="2"/>
</dbReference>
<keyword evidence="4 5" id="KW-0472">Membrane</keyword>
<dbReference type="InterPro" id="IPR004481">
    <property type="entry name" value="K/Na/Ca-exchanger"/>
</dbReference>
<dbReference type="InterPro" id="IPR004837">
    <property type="entry name" value="NaCa_Exmemb"/>
</dbReference>
<feature type="transmembrane region" description="Helical" evidence="5">
    <location>
        <begin position="225"/>
        <end position="248"/>
    </location>
</feature>
<feature type="transmembrane region" description="Helical" evidence="5">
    <location>
        <begin position="158"/>
        <end position="176"/>
    </location>
</feature>
<keyword evidence="2 5" id="KW-0812">Transmembrane</keyword>
<sequence>MSIWLWGAVLIAAVWAAHWGAERLGKPLRKLRSQWGLTQVAGASFVGIAAASPEIGINTTSAFRQVADIGLGTMLGSNIVAIPLLVTAAYIASRKAQLGEADQAEAGEDFESHRRHRQQRFMRINREAVTTQTIPYLGIVAVVALLTIPAPWRGLQPIDGWIMLAVYLVYLAQAVFRGRQAGQQTRWGKGEIEMAVAGVLALAIGAYFTVIATENIVSAIGISEIIGGLFITAPMAMLPELFATWSIARSGQITAASASAIGDHAVTMTIAFFPLALVTVPVNNFPLFVVNLAFVALVAAAYAVLIHWGTPEHGFKLWQVLALDSVYLIYLVAIFLGGLAV</sequence>
<evidence type="ECO:0000256" key="2">
    <source>
        <dbReference type="ARBA" id="ARBA00022692"/>
    </source>
</evidence>
<comment type="subcellular location">
    <subcellularLocation>
        <location evidence="1">Membrane</location>
        <topology evidence="1">Multi-pass membrane protein</topology>
    </subcellularLocation>
</comment>